<keyword evidence="6" id="KW-0732">Signal</keyword>
<dbReference type="PANTHER" id="PTHR21066:SF9">
    <property type="entry name" value="ODORANT-BINDING PROTEIN 59A"/>
    <property type="match status" value="1"/>
</dbReference>
<keyword evidence="8" id="KW-1185">Reference proteome</keyword>
<dbReference type="EMBL" id="JADBJN010000003">
    <property type="protein sequence ID" value="KAG5673191.1"/>
    <property type="molecule type" value="Genomic_DNA"/>
</dbReference>
<feature type="compositionally biased region" description="Low complexity" evidence="5">
    <location>
        <begin position="254"/>
        <end position="269"/>
    </location>
</feature>
<feature type="region of interest" description="Disordered" evidence="5">
    <location>
        <begin position="22"/>
        <end position="56"/>
    </location>
</feature>
<feature type="region of interest" description="Disordered" evidence="5">
    <location>
        <begin position="216"/>
        <end position="305"/>
    </location>
</feature>
<dbReference type="AlphaFoldDB" id="A0A9J6BTH6"/>
<feature type="compositionally biased region" description="Low complexity" evidence="5">
    <location>
        <begin position="234"/>
        <end position="246"/>
    </location>
</feature>
<feature type="compositionally biased region" description="Polar residues" evidence="5">
    <location>
        <begin position="22"/>
        <end position="49"/>
    </location>
</feature>
<reference evidence="7" key="1">
    <citation type="submission" date="2021-03" db="EMBL/GenBank/DDBJ databases">
        <title>Chromosome level genome of the anhydrobiotic midge Polypedilum vanderplanki.</title>
        <authorList>
            <person name="Yoshida Y."/>
            <person name="Kikawada T."/>
            <person name="Gusev O."/>
        </authorList>
    </citation>
    <scope>NUCLEOTIDE SEQUENCE</scope>
    <source>
        <strain evidence="7">NIAS01</strain>
        <tissue evidence="7">Whole body or cell culture</tissue>
    </source>
</reference>
<name>A0A9J6BTH6_POLVA</name>
<evidence type="ECO:0000256" key="4">
    <source>
        <dbReference type="ARBA" id="ARBA00022525"/>
    </source>
</evidence>
<comment type="similarity">
    <text evidence="2">Belongs to the PBP/GOBP family.</text>
</comment>
<protein>
    <submittedName>
        <fullName evidence="7">Uncharacterized protein</fullName>
    </submittedName>
</protein>
<dbReference type="InterPro" id="IPR052295">
    <property type="entry name" value="Odorant-binding_protein"/>
</dbReference>
<keyword evidence="4" id="KW-0964">Secreted</keyword>
<organism evidence="7 8">
    <name type="scientific">Polypedilum vanderplanki</name>
    <name type="common">Sleeping chironomid midge</name>
    <dbReference type="NCBI Taxonomy" id="319348"/>
    <lineage>
        <taxon>Eukaryota</taxon>
        <taxon>Metazoa</taxon>
        <taxon>Ecdysozoa</taxon>
        <taxon>Arthropoda</taxon>
        <taxon>Hexapoda</taxon>
        <taxon>Insecta</taxon>
        <taxon>Pterygota</taxon>
        <taxon>Neoptera</taxon>
        <taxon>Endopterygota</taxon>
        <taxon>Diptera</taxon>
        <taxon>Nematocera</taxon>
        <taxon>Chironomoidea</taxon>
        <taxon>Chironomidae</taxon>
        <taxon>Chironominae</taxon>
        <taxon>Polypedilum</taxon>
        <taxon>Polypedilum</taxon>
    </lineage>
</organism>
<evidence type="ECO:0000313" key="7">
    <source>
        <dbReference type="EMBL" id="KAG5673191.1"/>
    </source>
</evidence>
<evidence type="ECO:0000256" key="1">
    <source>
        <dbReference type="ARBA" id="ARBA00004613"/>
    </source>
</evidence>
<dbReference type="PANTHER" id="PTHR21066">
    <property type="entry name" value="ODORANT-BINDING PROTEIN 59A-RELATED"/>
    <property type="match status" value="1"/>
</dbReference>
<evidence type="ECO:0000256" key="6">
    <source>
        <dbReference type="SAM" id="SignalP"/>
    </source>
</evidence>
<gene>
    <name evidence="7" type="ORF">PVAND_003258</name>
</gene>
<dbReference type="Proteomes" id="UP001107558">
    <property type="component" value="Chromosome 3"/>
</dbReference>
<feature type="chain" id="PRO_5039889553" evidence="6">
    <location>
        <begin position="20"/>
        <end position="305"/>
    </location>
</feature>
<evidence type="ECO:0000313" key="8">
    <source>
        <dbReference type="Proteomes" id="UP001107558"/>
    </source>
</evidence>
<comment type="caution">
    <text evidence="7">The sequence shown here is derived from an EMBL/GenBank/DDBJ whole genome shotgun (WGS) entry which is preliminary data.</text>
</comment>
<dbReference type="GO" id="GO:0005576">
    <property type="term" value="C:extracellular region"/>
    <property type="evidence" value="ECO:0007669"/>
    <property type="project" value="UniProtKB-SubCell"/>
</dbReference>
<evidence type="ECO:0000256" key="3">
    <source>
        <dbReference type="ARBA" id="ARBA00022448"/>
    </source>
</evidence>
<feature type="signal peptide" evidence="6">
    <location>
        <begin position="1"/>
        <end position="19"/>
    </location>
</feature>
<accession>A0A9J6BTH6</accession>
<keyword evidence="3" id="KW-0813">Transport</keyword>
<evidence type="ECO:0000256" key="2">
    <source>
        <dbReference type="ARBA" id="ARBA00008098"/>
    </source>
</evidence>
<proteinExistence type="inferred from homology"/>
<feature type="compositionally biased region" description="Polar residues" evidence="5">
    <location>
        <begin position="279"/>
        <end position="293"/>
    </location>
</feature>
<sequence length="305" mass="31978">MKSFLIIEFCLVAIVCGQAQKPTQKPGTAKPSNGAQPNVPQSNGKSGSSDPCDPTKQPRADMKQCCPGYPDFSKAAFMEKCGKQCLSAASNKNLSICCLSQCFLSENKAINTDGSINAANVVSTVLSYSALKTKPTYSAFVAKVVDECIKVAKNISDKRKNDANNCLTAYFEGCLMRGLFINCTDASPNKTCTDLQAYAASCKRFPMMDHPSVSAVNKAHASAANGKPPSSGATGKPQGPPSSGKPSSPPNPNPTKQQGQQPTNKATKMPPAPPTPPNQTKSTKTPHPSQSEHGTLGKNGAGLKP</sequence>
<evidence type="ECO:0000256" key="5">
    <source>
        <dbReference type="SAM" id="MobiDB-lite"/>
    </source>
</evidence>
<comment type="subcellular location">
    <subcellularLocation>
        <location evidence="1">Secreted</location>
    </subcellularLocation>
</comment>